<dbReference type="PANTHER" id="PTHR43687">
    <property type="entry name" value="ADENYLYLSULFATE REDUCTASE, BETA SUBUNIT"/>
    <property type="match status" value="1"/>
</dbReference>
<evidence type="ECO:0000256" key="3">
    <source>
        <dbReference type="ARBA" id="ARBA00022723"/>
    </source>
</evidence>
<keyword evidence="1" id="KW-0813">Transport</keyword>
<dbReference type="PROSITE" id="PS51379">
    <property type="entry name" value="4FE4S_FER_2"/>
    <property type="match status" value="2"/>
</dbReference>
<keyword evidence="5" id="KW-0249">Electron transport</keyword>
<evidence type="ECO:0000256" key="2">
    <source>
        <dbReference type="ARBA" id="ARBA00022485"/>
    </source>
</evidence>
<evidence type="ECO:0000256" key="1">
    <source>
        <dbReference type="ARBA" id="ARBA00022448"/>
    </source>
</evidence>
<protein>
    <submittedName>
        <fullName evidence="9">Ferredoxin family protein</fullName>
    </submittedName>
</protein>
<dbReference type="PANTHER" id="PTHR43687:SF6">
    <property type="entry name" value="L-ASPARTATE SEMIALDEHYDE SULFURTRANSFERASE IRON-SULFUR SUBUNIT"/>
    <property type="match status" value="1"/>
</dbReference>
<evidence type="ECO:0000313" key="10">
    <source>
        <dbReference type="Proteomes" id="UP001564657"/>
    </source>
</evidence>
<gene>
    <name evidence="9" type="ORF">AB8U03_02105</name>
</gene>
<dbReference type="SUPFAM" id="SSF54862">
    <property type="entry name" value="4Fe-4S ferredoxins"/>
    <property type="match status" value="1"/>
</dbReference>
<comment type="caution">
    <text evidence="9">The sequence shown here is derived from an EMBL/GenBank/DDBJ whole genome shotgun (WGS) entry which is preliminary data.</text>
</comment>
<dbReference type="InterPro" id="IPR050572">
    <property type="entry name" value="Fe-S_Ferredoxin"/>
</dbReference>
<keyword evidence="3" id="KW-0479">Metal-binding</keyword>
<feature type="domain" description="4Fe-4S ferredoxin-type" evidence="8">
    <location>
        <begin position="1"/>
        <end position="30"/>
    </location>
</feature>
<keyword evidence="6" id="KW-0408">Iron</keyword>
<evidence type="ECO:0000256" key="6">
    <source>
        <dbReference type="ARBA" id="ARBA00023004"/>
    </source>
</evidence>
<dbReference type="Pfam" id="PF13237">
    <property type="entry name" value="Fer4_10"/>
    <property type="match status" value="1"/>
</dbReference>
<dbReference type="InterPro" id="IPR017900">
    <property type="entry name" value="4Fe4S_Fe_S_CS"/>
</dbReference>
<dbReference type="PROSITE" id="PS00198">
    <property type="entry name" value="4FE4S_FER_1"/>
    <property type="match status" value="1"/>
</dbReference>
<keyword evidence="7" id="KW-0411">Iron-sulfur</keyword>
<dbReference type="Proteomes" id="UP001564657">
    <property type="component" value="Unassembled WGS sequence"/>
</dbReference>
<organism evidence="9 10">
    <name type="scientific">Clostridium moutaii</name>
    <dbReference type="NCBI Taxonomy" id="3240932"/>
    <lineage>
        <taxon>Bacteria</taxon>
        <taxon>Bacillati</taxon>
        <taxon>Bacillota</taxon>
        <taxon>Clostridia</taxon>
        <taxon>Eubacteriales</taxon>
        <taxon>Clostridiaceae</taxon>
        <taxon>Clostridium</taxon>
    </lineage>
</organism>
<evidence type="ECO:0000256" key="5">
    <source>
        <dbReference type="ARBA" id="ARBA00022982"/>
    </source>
</evidence>
<keyword evidence="2" id="KW-0004">4Fe-4S</keyword>
<proteinExistence type="predicted"/>
<evidence type="ECO:0000256" key="4">
    <source>
        <dbReference type="ARBA" id="ARBA00022737"/>
    </source>
</evidence>
<reference evidence="9 10" key="1">
    <citation type="submission" date="2024-08" db="EMBL/GenBank/DDBJ databases">
        <title>Clostridium lapicellarii sp. nov., and Clostridium renhuaiense sp. nov., two species isolated from the mud in a fermentation cellar used for producing sauce-flavour Chinese liquors.</title>
        <authorList>
            <person name="Yang F."/>
            <person name="Wang H."/>
            <person name="Chen L.Q."/>
            <person name="Zhou N."/>
            <person name="Lu J.J."/>
            <person name="Pu X.X."/>
            <person name="Wan B."/>
            <person name="Wang L."/>
            <person name="Liu S.J."/>
        </authorList>
    </citation>
    <scope>NUCLEOTIDE SEQUENCE [LARGE SCALE GENOMIC DNA]</scope>
    <source>
        <strain evidence="9 10">MT-5</strain>
    </source>
</reference>
<feature type="domain" description="4Fe-4S ferredoxin-type" evidence="8">
    <location>
        <begin position="31"/>
        <end position="61"/>
    </location>
</feature>
<evidence type="ECO:0000259" key="8">
    <source>
        <dbReference type="PROSITE" id="PS51379"/>
    </source>
</evidence>
<accession>A0ABV4BL75</accession>
<dbReference type="RefSeq" id="WP_369702870.1">
    <property type="nucleotide sequence ID" value="NZ_JBGEWD010000001.1"/>
</dbReference>
<evidence type="ECO:0000313" key="9">
    <source>
        <dbReference type="EMBL" id="MEY7999002.1"/>
    </source>
</evidence>
<sequence>MSIRIEKDKCIGCLKCMTVCPGSLIYKNKEGKAYIKYEKNCWGCAACVKECANGAIKYYLGADIGGSGSYLYISKRGDHLKWHVINKDDIEIIISTNRKESNKY</sequence>
<dbReference type="Gene3D" id="3.30.70.20">
    <property type="match status" value="1"/>
</dbReference>
<dbReference type="EMBL" id="JBGEWD010000001">
    <property type="protein sequence ID" value="MEY7999002.1"/>
    <property type="molecule type" value="Genomic_DNA"/>
</dbReference>
<dbReference type="InterPro" id="IPR017896">
    <property type="entry name" value="4Fe4S_Fe-S-bd"/>
</dbReference>
<keyword evidence="4" id="KW-0677">Repeat</keyword>
<evidence type="ECO:0000256" key="7">
    <source>
        <dbReference type="ARBA" id="ARBA00023014"/>
    </source>
</evidence>
<name>A0ABV4BL75_9CLOT</name>
<keyword evidence="10" id="KW-1185">Reference proteome</keyword>